<feature type="domain" description="C2H2-type" evidence="7">
    <location>
        <begin position="314"/>
        <end position="341"/>
    </location>
</feature>
<dbReference type="InParanoid" id="A0A7R8UCA1"/>
<dbReference type="Pfam" id="PF00096">
    <property type="entry name" value="zf-C2H2"/>
    <property type="match status" value="6"/>
</dbReference>
<keyword evidence="1" id="KW-0479">Metal-binding</keyword>
<dbReference type="OMA" id="FRVMEHI"/>
<dbReference type="SMART" id="SM00868">
    <property type="entry name" value="zf-AD"/>
    <property type="match status" value="1"/>
</dbReference>
<dbReference type="PANTHER" id="PTHR24379:SF121">
    <property type="entry name" value="C2H2-TYPE DOMAIN-CONTAINING PROTEIN"/>
    <property type="match status" value="1"/>
</dbReference>
<dbReference type="PROSITE" id="PS50157">
    <property type="entry name" value="ZINC_FINGER_C2H2_2"/>
    <property type="match status" value="8"/>
</dbReference>
<dbReference type="SMART" id="SM00355">
    <property type="entry name" value="ZnF_C2H2"/>
    <property type="match status" value="9"/>
</dbReference>
<feature type="domain" description="C2H2-type" evidence="7">
    <location>
        <begin position="402"/>
        <end position="430"/>
    </location>
</feature>
<dbReference type="Gene3D" id="3.40.1800.20">
    <property type="match status" value="1"/>
</dbReference>
<dbReference type="FunFam" id="3.30.160.60:FF:000100">
    <property type="entry name" value="Zinc finger 45-like"/>
    <property type="match status" value="1"/>
</dbReference>
<keyword evidence="2" id="KW-0677">Repeat</keyword>
<dbReference type="Gene3D" id="3.30.160.60">
    <property type="entry name" value="Classic Zinc Finger"/>
    <property type="match status" value="7"/>
</dbReference>
<evidence type="ECO:0000256" key="4">
    <source>
        <dbReference type="ARBA" id="ARBA00022833"/>
    </source>
</evidence>
<feature type="domain" description="C2H2-type" evidence="7">
    <location>
        <begin position="342"/>
        <end position="369"/>
    </location>
</feature>
<evidence type="ECO:0000259" key="7">
    <source>
        <dbReference type="PROSITE" id="PS50157"/>
    </source>
</evidence>
<feature type="compositionally biased region" description="Polar residues" evidence="6">
    <location>
        <begin position="147"/>
        <end position="162"/>
    </location>
</feature>
<dbReference type="GO" id="GO:0008270">
    <property type="term" value="F:zinc ion binding"/>
    <property type="evidence" value="ECO:0007669"/>
    <property type="project" value="UniProtKB-KW"/>
</dbReference>
<organism evidence="8 9">
    <name type="scientific">Hermetia illucens</name>
    <name type="common">Black soldier fly</name>
    <dbReference type="NCBI Taxonomy" id="343691"/>
    <lineage>
        <taxon>Eukaryota</taxon>
        <taxon>Metazoa</taxon>
        <taxon>Ecdysozoa</taxon>
        <taxon>Arthropoda</taxon>
        <taxon>Hexapoda</taxon>
        <taxon>Insecta</taxon>
        <taxon>Pterygota</taxon>
        <taxon>Neoptera</taxon>
        <taxon>Endopterygota</taxon>
        <taxon>Diptera</taxon>
        <taxon>Brachycera</taxon>
        <taxon>Stratiomyomorpha</taxon>
        <taxon>Stratiomyidae</taxon>
        <taxon>Hermetiinae</taxon>
        <taxon>Hermetia</taxon>
    </lineage>
</organism>
<keyword evidence="3 5" id="KW-0863">Zinc-finger</keyword>
<evidence type="ECO:0000313" key="9">
    <source>
        <dbReference type="Proteomes" id="UP000594454"/>
    </source>
</evidence>
<keyword evidence="9" id="KW-1185">Reference proteome</keyword>
<evidence type="ECO:0000256" key="1">
    <source>
        <dbReference type="ARBA" id="ARBA00022723"/>
    </source>
</evidence>
<dbReference type="PANTHER" id="PTHR24379">
    <property type="entry name" value="KRAB AND ZINC FINGER DOMAIN-CONTAINING"/>
    <property type="match status" value="1"/>
</dbReference>
<accession>A0A7R8UCA1</accession>
<evidence type="ECO:0000256" key="2">
    <source>
        <dbReference type="ARBA" id="ARBA00022737"/>
    </source>
</evidence>
<feature type="region of interest" description="Disordered" evidence="6">
    <location>
        <begin position="129"/>
        <end position="175"/>
    </location>
</feature>
<dbReference type="EMBL" id="LR899009">
    <property type="protein sequence ID" value="CAD7078148.1"/>
    <property type="molecule type" value="Genomic_DNA"/>
</dbReference>
<name>A0A7R8UCA1_HERIL</name>
<dbReference type="SUPFAM" id="SSF57667">
    <property type="entry name" value="beta-beta-alpha zinc fingers"/>
    <property type="match status" value="5"/>
</dbReference>
<evidence type="ECO:0000256" key="5">
    <source>
        <dbReference type="PROSITE-ProRule" id="PRU00042"/>
    </source>
</evidence>
<evidence type="ECO:0000256" key="3">
    <source>
        <dbReference type="ARBA" id="ARBA00022771"/>
    </source>
</evidence>
<proteinExistence type="predicted"/>
<dbReference type="InterPro" id="IPR013087">
    <property type="entry name" value="Znf_C2H2_type"/>
</dbReference>
<keyword evidence="4" id="KW-0862">Zinc</keyword>
<protein>
    <recommendedName>
        <fullName evidence="7">C2H2-type domain-containing protein</fullName>
    </recommendedName>
</protein>
<dbReference type="Proteomes" id="UP000594454">
    <property type="component" value="Chromosome 1"/>
</dbReference>
<dbReference type="InterPro" id="IPR036236">
    <property type="entry name" value="Znf_C2H2_sf"/>
</dbReference>
<dbReference type="OrthoDB" id="3565419at2759"/>
<evidence type="ECO:0000256" key="6">
    <source>
        <dbReference type="SAM" id="MobiDB-lite"/>
    </source>
</evidence>
<dbReference type="AlphaFoldDB" id="A0A7R8UCA1"/>
<feature type="domain" description="C2H2-type" evidence="7">
    <location>
        <begin position="459"/>
        <end position="487"/>
    </location>
</feature>
<feature type="domain" description="C2H2-type" evidence="7">
    <location>
        <begin position="374"/>
        <end position="401"/>
    </location>
</feature>
<dbReference type="PROSITE" id="PS00028">
    <property type="entry name" value="ZINC_FINGER_C2H2_1"/>
    <property type="match status" value="7"/>
</dbReference>
<reference evidence="8 9" key="1">
    <citation type="submission" date="2020-11" db="EMBL/GenBank/DDBJ databases">
        <authorList>
            <person name="Wallbank WR R."/>
            <person name="Pardo Diaz C."/>
            <person name="Kozak K."/>
            <person name="Martin S."/>
            <person name="Jiggins C."/>
            <person name="Moest M."/>
            <person name="Warren A I."/>
            <person name="Generalovic N T."/>
            <person name="Byers J.R.P. K."/>
            <person name="Montejo-Kovacevich G."/>
            <person name="Yen C E."/>
        </authorList>
    </citation>
    <scope>NUCLEOTIDE SEQUENCE [LARGE SCALE GENOMIC DNA]</scope>
</reference>
<feature type="domain" description="C2H2-type" evidence="7">
    <location>
        <begin position="254"/>
        <end position="281"/>
    </location>
</feature>
<feature type="domain" description="C2H2-type" evidence="7">
    <location>
        <begin position="431"/>
        <end position="458"/>
    </location>
</feature>
<dbReference type="InterPro" id="IPR012934">
    <property type="entry name" value="Znf_AD"/>
</dbReference>
<gene>
    <name evidence="8" type="ORF">HERILL_LOCUS1433</name>
</gene>
<evidence type="ECO:0000313" key="8">
    <source>
        <dbReference type="EMBL" id="CAD7078148.1"/>
    </source>
</evidence>
<feature type="compositionally biased region" description="Basic and acidic residues" evidence="6">
    <location>
        <begin position="165"/>
        <end position="175"/>
    </location>
</feature>
<dbReference type="FunFam" id="3.30.160.60:FF:000065">
    <property type="entry name" value="B-cell CLL/lymphoma 6, member B"/>
    <property type="match status" value="2"/>
</dbReference>
<feature type="domain" description="C2H2-type" evidence="7">
    <location>
        <begin position="284"/>
        <end position="311"/>
    </location>
</feature>
<dbReference type="GO" id="GO:0005634">
    <property type="term" value="C:nucleus"/>
    <property type="evidence" value="ECO:0007669"/>
    <property type="project" value="InterPro"/>
</dbReference>
<sequence length="503" mass="58406">MNQELRSEIDCRLCLESGGPCIDASLACDDGIVFAEKVSTLLHIEMSDTSNECEIVCQKCFLNVCNFFSYYQQVQRNNEYFLAVQRSPQDGEHDAEQEYDVEDDLSKYSDSIYQDVNKSEEIIFDSFDKPPLESNQLSEETIEPRSLTISPHFSSDTESSNVSRRRNEQKIELPEHLRKRVSKAKGDAKIKEFIEMKCAICGPKQPSFDTFKDMQLHYNKEHNTRGYIVCCGKKIYRKDRAMDHITIHTNPNAFKCPACGHNSKSRVLLRIHMKQHLPAEEWPFECEKCQQRFVLKSQLTNHEATHLNDDEKKFICDECGKVFALKFVLIKHKLTHSKEKKFFCEICAKSFSNQGSLTSHMRQHSNDAEPSARVQCNACGQWYKNIQTLRTHENRHRDTRDHTCEICSRKCSSKSSLSAHVRYVHMKTSQYGCNMCAKQFRRKPELTEHMARHTGEVLYRCTYCPKTFSSSSNFFAHRKSRHPVEYKALQKTMSNKSDLESLQ</sequence>